<evidence type="ECO:0000313" key="1">
    <source>
        <dbReference type="EMBL" id="CBW74996.1"/>
    </source>
</evidence>
<reference evidence="1 2" key="1">
    <citation type="journal article" date="2011" name="J. Bacteriol.">
        <title>Complete genome sequence of Burkholderia rhizoxinica, an endosymbiont of Rhizopus microsporus.</title>
        <authorList>
            <person name="Lackner G."/>
            <person name="Moebius N."/>
            <person name="Partida-Martinez L."/>
            <person name="Hertweck C."/>
        </authorList>
    </citation>
    <scope>NUCLEOTIDE SEQUENCE [LARGE SCALE GENOMIC DNA]</scope>
    <source>
        <strain evidence="2">DSM 19002 / CIP 109453 / HKI 454</strain>
    </source>
</reference>
<proteinExistence type="predicted"/>
<name>E5AQW4_MYCRK</name>
<protein>
    <submittedName>
        <fullName evidence="1">Uncharacterized protein</fullName>
    </submittedName>
</protein>
<evidence type="ECO:0000313" key="2">
    <source>
        <dbReference type="Proteomes" id="UP000007437"/>
    </source>
</evidence>
<dbReference type="EMBL" id="FR687359">
    <property type="protein sequence ID" value="CBW74996.1"/>
    <property type="molecule type" value="Genomic_DNA"/>
</dbReference>
<dbReference type="HOGENOM" id="CLU_2841414_0_0_4"/>
<sequence>MRCCDATKWYDKPCKIKVLQGFLSFSQPAGKPVVHPCQRACCPQRRRTKRIDPASAKPGVRIIYQ</sequence>
<accession>E5AQW4</accession>
<dbReference type="AlphaFoldDB" id="E5AQW4"/>
<organism evidence="1 2">
    <name type="scientific">Mycetohabitans rhizoxinica (strain DSM 19002 / CIP 109453 / HKI 454)</name>
    <name type="common">Paraburkholderia rhizoxinica</name>
    <dbReference type="NCBI Taxonomy" id="882378"/>
    <lineage>
        <taxon>Bacteria</taxon>
        <taxon>Pseudomonadati</taxon>
        <taxon>Pseudomonadota</taxon>
        <taxon>Betaproteobacteria</taxon>
        <taxon>Burkholderiales</taxon>
        <taxon>Burkholderiaceae</taxon>
        <taxon>Mycetohabitans</taxon>
    </lineage>
</organism>
<dbReference type="Proteomes" id="UP000007437">
    <property type="component" value="Chromosome"/>
</dbReference>
<dbReference type="KEGG" id="brh:RBRH_04183"/>
<gene>
    <name evidence="1" type="ordered locus">RBRH_04183</name>
</gene>